<accession>A0A9Q3BV13</accession>
<evidence type="ECO:0000313" key="2">
    <source>
        <dbReference type="Proteomes" id="UP000765509"/>
    </source>
</evidence>
<keyword evidence="2" id="KW-1185">Reference proteome</keyword>
<protein>
    <submittedName>
        <fullName evidence="1">Uncharacterized protein</fullName>
    </submittedName>
</protein>
<comment type="caution">
    <text evidence="1">The sequence shown here is derived from an EMBL/GenBank/DDBJ whole genome shotgun (WGS) entry which is preliminary data.</text>
</comment>
<name>A0A9Q3BV13_9BASI</name>
<dbReference type="Proteomes" id="UP000765509">
    <property type="component" value="Unassembled WGS sequence"/>
</dbReference>
<organism evidence="1 2">
    <name type="scientific">Austropuccinia psidii MF-1</name>
    <dbReference type="NCBI Taxonomy" id="1389203"/>
    <lineage>
        <taxon>Eukaryota</taxon>
        <taxon>Fungi</taxon>
        <taxon>Dikarya</taxon>
        <taxon>Basidiomycota</taxon>
        <taxon>Pucciniomycotina</taxon>
        <taxon>Pucciniomycetes</taxon>
        <taxon>Pucciniales</taxon>
        <taxon>Sphaerophragmiaceae</taxon>
        <taxon>Austropuccinia</taxon>
    </lineage>
</organism>
<reference evidence="1" key="1">
    <citation type="submission" date="2021-03" db="EMBL/GenBank/DDBJ databases">
        <title>Draft genome sequence of rust myrtle Austropuccinia psidii MF-1, a brazilian biotype.</title>
        <authorList>
            <person name="Quecine M.C."/>
            <person name="Pachon D.M.R."/>
            <person name="Bonatelli M.L."/>
            <person name="Correr F.H."/>
            <person name="Franceschini L.M."/>
            <person name="Leite T.F."/>
            <person name="Margarido G.R.A."/>
            <person name="Almeida C.A."/>
            <person name="Ferrarezi J.A."/>
            <person name="Labate C.A."/>
        </authorList>
    </citation>
    <scope>NUCLEOTIDE SEQUENCE</scope>
    <source>
        <strain evidence="1">MF-1</strain>
    </source>
</reference>
<sequence length="121" mass="13607">MICSSNTPSHLNIPIPPPEVPPISAKNPIVSSPPAQGTPRFHNEALQEFANLQPKLMITQEIIHKSINQVFLEHHQLLQMIPFMVAAHLNEMHRKFCVELNSLLGNTLEEITGINSKFLQK</sequence>
<evidence type="ECO:0000313" key="1">
    <source>
        <dbReference type="EMBL" id="MBW0472966.1"/>
    </source>
</evidence>
<dbReference type="EMBL" id="AVOT02003260">
    <property type="protein sequence ID" value="MBW0472966.1"/>
    <property type="molecule type" value="Genomic_DNA"/>
</dbReference>
<proteinExistence type="predicted"/>
<dbReference type="AlphaFoldDB" id="A0A9Q3BV13"/>
<gene>
    <name evidence="1" type="ORF">O181_012681</name>
</gene>